<keyword evidence="13 19" id="KW-0472">Membrane</keyword>
<keyword evidence="8" id="KW-1278">Translocase</keyword>
<keyword evidence="3 17" id="KW-0813">Transport</keyword>
<protein>
    <recommendedName>
        <fullName evidence="18">Cytochrome c oxidase subunit 2</fullName>
        <ecNumber evidence="18">7.1.1.9</ecNumber>
    </recommendedName>
</protein>
<evidence type="ECO:0000256" key="1">
    <source>
        <dbReference type="ARBA" id="ARBA00004141"/>
    </source>
</evidence>
<dbReference type="InterPro" id="IPR009056">
    <property type="entry name" value="Cyt_c-like_dom"/>
</dbReference>
<dbReference type="CDD" id="cd04213">
    <property type="entry name" value="CuRO_CcO_Caa3_II"/>
    <property type="match status" value="1"/>
</dbReference>
<dbReference type="PROSITE" id="PS50999">
    <property type="entry name" value="COX2_TM"/>
    <property type="match status" value="1"/>
</dbReference>
<comment type="catalytic activity">
    <reaction evidence="15 18">
        <text>4 Fe(II)-[cytochrome c] + O2 + 8 H(+)(in) = 4 Fe(III)-[cytochrome c] + 2 H2O + 4 H(+)(out)</text>
        <dbReference type="Rhea" id="RHEA:11436"/>
        <dbReference type="Rhea" id="RHEA-COMP:10350"/>
        <dbReference type="Rhea" id="RHEA-COMP:14399"/>
        <dbReference type="ChEBI" id="CHEBI:15377"/>
        <dbReference type="ChEBI" id="CHEBI:15378"/>
        <dbReference type="ChEBI" id="CHEBI:15379"/>
        <dbReference type="ChEBI" id="CHEBI:29033"/>
        <dbReference type="ChEBI" id="CHEBI:29034"/>
        <dbReference type="EC" id="7.1.1.9"/>
    </reaction>
</comment>
<dbReference type="Proteomes" id="UP000617979">
    <property type="component" value="Unassembled WGS sequence"/>
</dbReference>
<comment type="caution">
    <text evidence="23">The sequence shown here is derived from an EMBL/GenBank/DDBJ whole genome shotgun (WGS) entry which is preliminary data.</text>
</comment>
<dbReference type="Gene3D" id="2.60.40.420">
    <property type="entry name" value="Cupredoxins - blue copper proteins"/>
    <property type="match status" value="1"/>
</dbReference>
<accession>A0ABQ1GVI4</accession>
<feature type="domain" description="Cytochrome oxidase subunit II transmembrane region profile" evidence="21">
    <location>
        <begin position="20"/>
        <end position="119"/>
    </location>
</feature>
<evidence type="ECO:0000256" key="13">
    <source>
        <dbReference type="ARBA" id="ARBA00023136"/>
    </source>
</evidence>
<gene>
    <name evidence="23" type="primary">ctaC</name>
    <name evidence="23" type="ORF">GCM10007416_25060</name>
</gene>
<feature type="transmembrane region" description="Helical" evidence="19">
    <location>
        <begin position="89"/>
        <end position="109"/>
    </location>
</feature>
<dbReference type="PANTHER" id="PTHR22888">
    <property type="entry name" value="CYTOCHROME C OXIDASE, SUBUNIT II"/>
    <property type="match status" value="1"/>
</dbReference>
<evidence type="ECO:0000256" key="17">
    <source>
        <dbReference type="RuleBase" id="RU000456"/>
    </source>
</evidence>
<dbReference type="InterPro" id="IPR014222">
    <property type="entry name" value="Cyt_c_oxidase_su2"/>
</dbReference>
<keyword evidence="9 17" id="KW-0249">Electron transport</keyword>
<evidence type="ECO:0000256" key="12">
    <source>
        <dbReference type="ARBA" id="ARBA00023008"/>
    </source>
</evidence>
<dbReference type="EC" id="7.1.1.9" evidence="18"/>
<keyword evidence="11 16" id="KW-0408">Iron</keyword>
<dbReference type="InterPro" id="IPR011759">
    <property type="entry name" value="Cyt_c_oxidase_su2_TM_dom"/>
</dbReference>
<dbReference type="Pfam" id="PF00034">
    <property type="entry name" value="Cytochrom_C"/>
    <property type="match status" value="1"/>
</dbReference>
<evidence type="ECO:0000256" key="8">
    <source>
        <dbReference type="ARBA" id="ARBA00022967"/>
    </source>
</evidence>
<dbReference type="PROSITE" id="PS50857">
    <property type="entry name" value="COX2_CUA"/>
    <property type="match status" value="1"/>
</dbReference>
<evidence type="ECO:0000256" key="3">
    <source>
        <dbReference type="ARBA" id="ARBA00022448"/>
    </source>
</evidence>
<keyword evidence="24" id="KW-1185">Reference proteome</keyword>
<dbReference type="InterPro" id="IPR034236">
    <property type="entry name" value="CuRO_CcO_Caa3_II"/>
</dbReference>
<evidence type="ECO:0000256" key="10">
    <source>
        <dbReference type="ARBA" id="ARBA00022989"/>
    </source>
</evidence>
<dbReference type="PROSITE" id="PS51257">
    <property type="entry name" value="PROKAR_LIPOPROTEIN"/>
    <property type="match status" value="1"/>
</dbReference>
<dbReference type="EMBL" id="BMEX01000009">
    <property type="protein sequence ID" value="GGA50866.1"/>
    <property type="molecule type" value="Genomic_DNA"/>
</dbReference>
<organism evidence="23 24">
    <name type="scientific">Kroppenstedtia guangzhouensis</name>
    <dbReference type="NCBI Taxonomy" id="1274356"/>
    <lineage>
        <taxon>Bacteria</taxon>
        <taxon>Bacillati</taxon>
        <taxon>Bacillota</taxon>
        <taxon>Bacilli</taxon>
        <taxon>Bacillales</taxon>
        <taxon>Thermoactinomycetaceae</taxon>
        <taxon>Kroppenstedtia</taxon>
    </lineage>
</organism>
<dbReference type="InterPro" id="IPR001505">
    <property type="entry name" value="Copper_CuA"/>
</dbReference>
<dbReference type="PANTHER" id="PTHR22888:SF10">
    <property type="entry name" value="CYTOCHROME C OXIDASE SUBUNIT 2"/>
    <property type="match status" value="1"/>
</dbReference>
<dbReference type="Gene3D" id="1.10.287.90">
    <property type="match status" value="1"/>
</dbReference>
<comment type="function">
    <text evidence="14 18">Subunits I and II form the functional core of the enzyme complex. Electrons originating in cytochrome c are transferred via heme a and Cu(A) to the binuclear center formed by heme a3 and Cu(B).</text>
</comment>
<dbReference type="RefSeq" id="WP_188432862.1">
    <property type="nucleotide sequence ID" value="NZ_BMEX01000009.1"/>
</dbReference>
<keyword evidence="7 16" id="KW-0479">Metal-binding</keyword>
<feature type="transmembrane region" description="Helical" evidence="19">
    <location>
        <begin position="42"/>
        <end position="68"/>
    </location>
</feature>
<evidence type="ECO:0000256" key="11">
    <source>
        <dbReference type="ARBA" id="ARBA00023004"/>
    </source>
</evidence>
<dbReference type="PROSITE" id="PS51007">
    <property type="entry name" value="CYTC"/>
    <property type="match status" value="1"/>
</dbReference>
<evidence type="ECO:0000256" key="15">
    <source>
        <dbReference type="ARBA" id="ARBA00047816"/>
    </source>
</evidence>
<dbReference type="InterPro" id="IPR008972">
    <property type="entry name" value="Cupredoxin"/>
</dbReference>
<keyword evidence="5 17" id="KW-0679">Respiratory chain</keyword>
<feature type="domain" description="Cytochrome c" evidence="22">
    <location>
        <begin position="245"/>
        <end position="337"/>
    </location>
</feature>
<comment type="cofactor">
    <cofactor evidence="18">
        <name>Cu cation</name>
        <dbReference type="ChEBI" id="CHEBI:23378"/>
    </cofactor>
    <text evidence="18">Binds a copper A center.</text>
</comment>
<dbReference type="InterPro" id="IPR036257">
    <property type="entry name" value="Cyt_c_oxidase_su2_TM_sf"/>
</dbReference>
<evidence type="ECO:0000256" key="2">
    <source>
        <dbReference type="ARBA" id="ARBA00007866"/>
    </source>
</evidence>
<evidence type="ECO:0000256" key="18">
    <source>
        <dbReference type="RuleBase" id="RU004024"/>
    </source>
</evidence>
<evidence type="ECO:0000259" key="20">
    <source>
        <dbReference type="PROSITE" id="PS50857"/>
    </source>
</evidence>
<evidence type="ECO:0000256" key="9">
    <source>
        <dbReference type="ARBA" id="ARBA00022982"/>
    </source>
</evidence>
<reference evidence="24" key="1">
    <citation type="journal article" date="2019" name="Int. J. Syst. Evol. Microbiol.">
        <title>The Global Catalogue of Microorganisms (GCM) 10K type strain sequencing project: providing services to taxonomists for standard genome sequencing and annotation.</title>
        <authorList>
            <consortium name="The Broad Institute Genomics Platform"/>
            <consortium name="The Broad Institute Genome Sequencing Center for Infectious Disease"/>
            <person name="Wu L."/>
            <person name="Ma J."/>
        </authorList>
    </citation>
    <scope>NUCLEOTIDE SEQUENCE [LARGE SCALE GENOMIC DNA]</scope>
    <source>
        <strain evidence="24">CGMCC 1.12404</strain>
    </source>
</reference>
<comment type="similarity">
    <text evidence="2 17">Belongs to the cytochrome c oxidase subunit 2 family.</text>
</comment>
<keyword evidence="12 18" id="KW-0186">Copper</keyword>
<dbReference type="NCBIfam" id="TIGR02866">
    <property type="entry name" value="CoxB"/>
    <property type="match status" value="1"/>
</dbReference>
<evidence type="ECO:0000256" key="14">
    <source>
        <dbReference type="ARBA" id="ARBA00024688"/>
    </source>
</evidence>
<dbReference type="PROSITE" id="PS00078">
    <property type="entry name" value="COX2"/>
    <property type="match status" value="1"/>
</dbReference>
<dbReference type="InterPro" id="IPR045187">
    <property type="entry name" value="CcO_II"/>
</dbReference>
<dbReference type="InterPro" id="IPR036909">
    <property type="entry name" value="Cyt_c-like_dom_sf"/>
</dbReference>
<dbReference type="InterPro" id="IPR002429">
    <property type="entry name" value="CcO_II-like_C"/>
</dbReference>
<evidence type="ECO:0000259" key="22">
    <source>
        <dbReference type="PROSITE" id="PS51007"/>
    </source>
</evidence>
<dbReference type="SUPFAM" id="SSF46626">
    <property type="entry name" value="Cytochrome c"/>
    <property type="match status" value="1"/>
</dbReference>
<dbReference type="SUPFAM" id="SSF81464">
    <property type="entry name" value="Cytochrome c oxidase subunit II-like, transmembrane region"/>
    <property type="match status" value="1"/>
</dbReference>
<evidence type="ECO:0000256" key="16">
    <source>
        <dbReference type="PROSITE-ProRule" id="PRU00433"/>
    </source>
</evidence>
<dbReference type="Pfam" id="PF00116">
    <property type="entry name" value="COX2"/>
    <property type="match status" value="1"/>
</dbReference>
<evidence type="ECO:0000313" key="23">
    <source>
        <dbReference type="EMBL" id="GGA50866.1"/>
    </source>
</evidence>
<proteinExistence type="inferred from homology"/>
<evidence type="ECO:0000256" key="7">
    <source>
        <dbReference type="ARBA" id="ARBA00022723"/>
    </source>
</evidence>
<evidence type="ECO:0000259" key="21">
    <source>
        <dbReference type="PROSITE" id="PS50999"/>
    </source>
</evidence>
<evidence type="ECO:0000256" key="4">
    <source>
        <dbReference type="ARBA" id="ARBA00022617"/>
    </source>
</evidence>
<name>A0ABQ1GVI4_9BACL</name>
<dbReference type="SUPFAM" id="SSF49503">
    <property type="entry name" value="Cupredoxins"/>
    <property type="match status" value="1"/>
</dbReference>
<evidence type="ECO:0000256" key="5">
    <source>
        <dbReference type="ARBA" id="ARBA00022660"/>
    </source>
</evidence>
<dbReference type="Pfam" id="PF02790">
    <property type="entry name" value="COX2_TM"/>
    <property type="match status" value="1"/>
</dbReference>
<sequence>MKRRLPAWWLLTIPGLLAGCVSRNNMSALDPQGPVGKSQLNLIYLSTGIMTFVVIVVAAIYIYVVLRYRERPGDEKKGIPEQVAGSKKLEILWTAIPVLLLIILAVPTISTTFTLDKKPDPEESIRVNVIGYQYWWGFEYPDHKVSTSNEVHIPVGKKVDFVMKSHDVIHAFWVPSLGGKQDLNPGRQDRIVLQADKPGVYEGKCAELCGASHALMNFRVIAHKPDDFDRWIASQRKPDSTPKTVQAREGRRLFNQNCIGCHAVRGGGFKVEGRTGPELTAFSERTRIAGILPNNEKNLKDWLRNPQGFKPGNRMPAFDHLTEKQLDALSVYLESLK</sequence>
<evidence type="ECO:0000313" key="24">
    <source>
        <dbReference type="Proteomes" id="UP000617979"/>
    </source>
</evidence>
<keyword evidence="10 19" id="KW-1133">Transmembrane helix</keyword>
<evidence type="ECO:0000256" key="19">
    <source>
        <dbReference type="SAM" id="Phobius"/>
    </source>
</evidence>
<keyword evidence="6 17" id="KW-0812">Transmembrane</keyword>
<feature type="domain" description="Cytochrome oxidase subunit II copper A binding" evidence="20">
    <location>
        <begin position="122"/>
        <end position="234"/>
    </location>
</feature>
<keyword evidence="4 16" id="KW-0349">Heme</keyword>
<comment type="subcellular location">
    <subcellularLocation>
        <location evidence="17">Cell membrane</location>
        <topology evidence="17">Multi-pass membrane protein</topology>
    </subcellularLocation>
    <subcellularLocation>
        <location evidence="1">Membrane</location>
        <topology evidence="1">Multi-pass membrane protein</topology>
    </subcellularLocation>
</comment>
<evidence type="ECO:0000256" key="6">
    <source>
        <dbReference type="ARBA" id="ARBA00022692"/>
    </source>
</evidence>